<dbReference type="PATRIC" id="fig|218284.4.peg.1549"/>
<dbReference type="AlphaFoldDB" id="A0A0N8GGH2"/>
<evidence type="ECO:0000313" key="2">
    <source>
        <dbReference type="EMBL" id="KPL58490.1"/>
    </source>
</evidence>
<feature type="transmembrane region" description="Helical" evidence="1">
    <location>
        <begin position="74"/>
        <end position="94"/>
    </location>
</feature>
<proteinExistence type="predicted"/>
<dbReference type="OrthoDB" id="2074929at2"/>
<keyword evidence="1" id="KW-0812">Transmembrane</keyword>
<reference evidence="2 3" key="1">
    <citation type="submission" date="2015-08" db="EMBL/GenBank/DDBJ databases">
        <title>Draft Genome Sequence of Bacillus vietnamensis UCD-SED5.</title>
        <authorList>
            <person name="Lee R.D."/>
            <person name="Jospin G."/>
            <person name="Lang J.M."/>
            <person name="Coil D.A."/>
            <person name="Eisen J.A."/>
        </authorList>
    </citation>
    <scope>NUCLEOTIDE SEQUENCE [LARGE SCALE GENOMIC DNA]</scope>
    <source>
        <strain evidence="2 3">UCD-SED5</strain>
    </source>
</reference>
<accession>A0A0N8GGH2</accession>
<evidence type="ECO:0000256" key="1">
    <source>
        <dbReference type="SAM" id="Phobius"/>
    </source>
</evidence>
<dbReference type="EMBL" id="LIXZ01000015">
    <property type="protein sequence ID" value="KPL58490.1"/>
    <property type="molecule type" value="Genomic_DNA"/>
</dbReference>
<feature type="transmembrane region" description="Helical" evidence="1">
    <location>
        <begin position="12"/>
        <end position="30"/>
    </location>
</feature>
<gene>
    <name evidence="2" type="ORF">AM506_16700</name>
</gene>
<protein>
    <submittedName>
        <fullName evidence="2">Uncharacterized protein</fullName>
    </submittedName>
</protein>
<sequence length="131" mass="14881">MKRPLGVSIIGYFYIFGAVVLLFTAIFYQADADAISISERFGVSILPERMMRIVLALFSLLMVYGYMRLKRWGFWLFVSYSVLFGLVSSVIATNHPQQPFIGNVVFSVIVLIYTIYVKGVFFTTAERGQPI</sequence>
<dbReference type="RefSeq" id="WP_060673611.1">
    <property type="nucleotide sequence ID" value="NZ_LIXZ01000015.1"/>
</dbReference>
<comment type="caution">
    <text evidence="2">The sequence shown here is derived from an EMBL/GenBank/DDBJ whole genome shotgun (WGS) entry which is preliminary data.</text>
</comment>
<name>A0A0N8GGH2_9BACI</name>
<evidence type="ECO:0000313" key="3">
    <source>
        <dbReference type="Proteomes" id="UP000050398"/>
    </source>
</evidence>
<feature type="transmembrane region" description="Helical" evidence="1">
    <location>
        <begin position="50"/>
        <end position="67"/>
    </location>
</feature>
<keyword evidence="1" id="KW-0472">Membrane</keyword>
<organism evidence="2 3">
    <name type="scientific">Rossellomorea vietnamensis</name>
    <dbReference type="NCBI Taxonomy" id="218284"/>
    <lineage>
        <taxon>Bacteria</taxon>
        <taxon>Bacillati</taxon>
        <taxon>Bacillota</taxon>
        <taxon>Bacilli</taxon>
        <taxon>Bacillales</taxon>
        <taxon>Bacillaceae</taxon>
        <taxon>Rossellomorea</taxon>
    </lineage>
</organism>
<dbReference type="Proteomes" id="UP000050398">
    <property type="component" value="Unassembled WGS sequence"/>
</dbReference>
<dbReference type="eggNOG" id="ENOG50346GD">
    <property type="taxonomic scope" value="Bacteria"/>
</dbReference>
<feature type="transmembrane region" description="Helical" evidence="1">
    <location>
        <begin position="100"/>
        <end position="121"/>
    </location>
</feature>
<keyword evidence="1" id="KW-1133">Transmembrane helix</keyword>